<sequence length="56" mass="6257">MGSLLMGFYSRCGFVKDAAEVLDEITERDIVVYTSIITGYGQSYKRLAASRQLVAY</sequence>
<keyword evidence="3" id="KW-1185">Reference proteome</keyword>
<comment type="caution">
    <text evidence="2">The sequence shown here is derived from an EMBL/GenBank/DDBJ whole genome shotgun (WGS) entry which is preliminary data.</text>
</comment>
<protein>
    <submittedName>
        <fullName evidence="2">Uncharacterized protein</fullName>
    </submittedName>
</protein>
<evidence type="ECO:0000256" key="1">
    <source>
        <dbReference type="ARBA" id="ARBA00022737"/>
    </source>
</evidence>
<proteinExistence type="predicted"/>
<dbReference type="AlphaFoldDB" id="A0A540NLC9"/>
<name>A0A540NLC9_MALBA</name>
<keyword evidence="1" id="KW-0677">Repeat</keyword>
<dbReference type="Gene3D" id="1.25.40.10">
    <property type="entry name" value="Tetratricopeptide repeat domain"/>
    <property type="match status" value="1"/>
</dbReference>
<dbReference type="EMBL" id="VIEB01000025">
    <property type="protein sequence ID" value="TQE11825.1"/>
    <property type="molecule type" value="Genomic_DNA"/>
</dbReference>
<dbReference type="InterPro" id="IPR002885">
    <property type="entry name" value="PPR_rpt"/>
</dbReference>
<evidence type="ECO:0000313" key="2">
    <source>
        <dbReference type="EMBL" id="TQE11825.1"/>
    </source>
</evidence>
<gene>
    <name evidence="2" type="ORF">C1H46_002459</name>
</gene>
<dbReference type="Proteomes" id="UP000315295">
    <property type="component" value="Unassembled WGS sequence"/>
</dbReference>
<organism evidence="2 3">
    <name type="scientific">Malus baccata</name>
    <name type="common">Siberian crab apple</name>
    <name type="synonym">Pyrus baccata</name>
    <dbReference type="NCBI Taxonomy" id="106549"/>
    <lineage>
        <taxon>Eukaryota</taxon>
        <taxon>Viridiplantae</taxon>
        <taxon>Streptophyta</taxon>
        <taxon>Embryophyta</taxon>
        <taxon>Tracheophyta</taxon>
        <taxon>Spermatophyta</taxon>
        <taxon>Magnoliopsida</taxon>
        <taxon>eudicotyledons</taxon>
        <taxon>Gunneridae</taxon>
        <taxon>Pentapetalae</taxon>
        <taxon>rosids</taxon>
        <taxon>fabids</taxon>
        <taxon>Rosales</taxon>
        <taxon>Rosaceae</taxon>
        <taxon>Amygdaloideae</taxon>
        <taxon>Maleae</taxon>
        <taxon>Malus</taxon>
    </lineage>
</organism>
<reference evidence="2 3" key="1">
    <citation type="journal article" date="2019" name="G3 (Bethesda)">
        <title>Sequencing of a Wild Apple (Malus baccata) Genome Unravels the Differences Between Cultivated and Wild Apple Species Regarding Disease Resistance and Cold Tolerance.</title>
        <authorList>
            <person name="Chen X."/>
        </authorList>
    </citation>
    <scope>NUCLEOTIDE SEQUENCE [LARGE SCALE GENOMIC DNA]</scope>
    <source>
        <strain evidence="3">cv. Shandingzi</strain>
        <tissue evidence="2">Leaves</tissue>
    </source>
</reference>
<dbReference type="InterPro" id="IPR011990">
    <property type="entry name" value="TPR-like_helical_dom_sf"/>
</dbReference>
<dbReference type="Pfam" id="PF01535">
    <property type="entry name" value="PPR"/>
    <property type="match status" value="2"/>
</dbReference>
<evidence type="ECO:0000313" key="3">
    <source>
        <dbReference type="Proteomes" id="UP000315295"/>
    </source>
</evidence>
<accession>A0A540NLC9</accession>